<feature type="transmembrane region" description="Helical" evidence="7">
    <location>
        <begin position="354"/>
        <end position="379"/>
    </location>
</feature>
<keyword evidence="5 7" id="KW-1133">Transmembrane helix</keyword>
<comment type="subcellular location">
    <subcellularLocation>
        <location evidence="1">Membrane</location>
        <topology evidence="1">Multi-pass membrane protein</topology>
    </subcellularLocation>
</comment>
<keyword evidence="9" id="KW-1185">Reference proteome</keyword>
<feature type="transmembrane region" description="Helical" evidence="7">
    <location>
        <begin position="276"/>
        <end position="298"/>
    </location>
</feature>
<sequence>MLPRPRFSALSALNFLLLLSTSSNAFYLPGVSPTSYTDGDVVPLYVNHLTPSETDNNPNVQSVYSFDYYSSEFHFCQPSDGPKQVAESLGSILFGDRIFTSPFALRMRQNVQCAAVCAEAEPVTFPPADSTVVNQRILMNYIYNWLVDGLPAGMQNEDMATGDIFTLPGFPLGQINTDTGKPILHNHYEIHVEYHEAASNEYRVVGFRVAPYSRADTVVTGTQASCGSQDSPALQLSEDQDTKVAWTYSVVWERSDTPFATRWDKYLHVYDPKIHWFWLINSAVIVCLLVGMVSTILLRTLRKDIARYNRLDQDIALEDYAGTGIHDDDGLAEDSGWKLVHADVFRPPRYPLPLAVLVGNGVQLFLMTGFTIAFALFGFLSPSNRGSLGTVMILFYTVFGFANGYVSARVYKFLNGEGWRRLFMYTPMCLPLFVFAVFFFLNLFVWARGASGAVPFGTMLVLVLIWFVISLPLSLAGSWLGFRSEAIRAPTRTNAIPRQIPPPIGWMKPIPAILVAGVLPFTAISVELSFILSSLWSGRFYYMFGFLFLCFGLMVMMCAAVTVLMVYFMLCAENYNWHWRAFYSAGATGAYVFVYALFHWVRSLSFASWTSGVLYLGYSALMSVLVFVLTGTIGFLASWLFVLKIYDSIKVD</sequence>
<dbReference type="AlphaFoldDB" id="A0A6A6UFS1"/>
<dbReference type="EMBL" id="MU004233">
    <property type="protein sequence ID" value="KAF2671125.1"/>
    <property type="molecule type" value="Genomic_DNA"/>
</dbReference>
<dbReference type="GO" id="GO:0007034">
    <property type="term" value="P:vacuolar transport"/>
    <property type="evidence" value="ECO:0007669"/>
    <property type="project" value="TreeGrafter"/>
</dbReference>
<reference evidence="8" key="1">
    <citation type="journal article" date="2020" name="Stud. Mycol.">
        <title>101 Dothideomycetes genomes: a test case for predicting lifestyles and emergence of pathogens.</title>
        <authorList>
            <person name="Haridas S."/>
            <person name="Albert R."/>
            <person name="Binder M."/>
            <person name="Bloem J."/>
            <person name="Labutti K."/>
            <person name="Salamov A."/>
            <person name="Andreopoulos B."/>
            <person name="Baker S."/>
            <person name="Barry K."/>
            <person name="Bills G."/>
            <person name="Bluhm B."/>
            <person name="Cannon C."/>
            <person name="Castanera R."/>
            <person name="Culley D."/>
            <person name="Daum C."/>
            <person name="Ezra D."/>
            <person name="Gonzalez J."/>
            <person name="Henrissat B."/>
            <person name="Kuo A."/>
            <person name="Liang C."/>
            <person name="Lipzen A."/>
            <person name="Lutzoni F."/>
            <person name="Magnuson J."/>
            <person name="Mondo S."/>
            <person name="Nolan M."/>
            <person name="Ohm R."/>
            <person name="Pangilinan J."/>
            <person name="Park H.-J."/>
            <person name="Ramirez L."/>
            <person name="Alfaro M."/>
            <person name="Sun H."/>
            <person name="Tritt A."/>
            <person name="Yoshinaga Y."/>
            <person name="Zwiers L.-H."/>
            <person name="Turgeon B."/>
            <person name="Goodwin S."/>
            <person name="Spatafora J."/>
            <person name="Crous P."/>
            <person name="Grigoriev I."/>
        </authorList>
    </citation>
    <scope>NUCLEOTIDE SEQUENCE</scope>
    <source>
        <strain evidence="8">CBS 115976</strain>
    </source>
</reference>
<feature type="transmembrane region" description="Helical" evidence="7">
    <location>
        <begin position="613"/>
        <end position="642"/>
    </location>
</feature>
<feature type="transmembrane region" description="Helical" evidence="7">
    <location>
        <begin position="459"/>
        <end position="482"/>
    </location>
</feature>
<evidence type="ECO:0000256" key="5">
    <source>
        <dbReference type="ARBA" id="ARBA00022989"/>
    </source>
</evidence>
<evidence type="ECO:0000256" key="3">
    <source>
        <dbReference type="ARBA" id="ARBA00022692"/>
    </source>
</evidence>
<proteinExistence type="inferred from homology"/>
<dbReference type="GO" id="GO:0072657">
    <property type="term" value="P:protein localization to membrane"/>
    <property type="evidence" value="ECO:0007669"/>
    <property type="project" value="TreeGrafter"/>
</dbReference>
<organism evidence="8 9">
    <name type="scientific">Microthyrium microscopicum</name>
    <dbReference type="NCBI Taxonomy" id="703497"/>
    <lineage>
        <taxon>Eukaryota</taxon>
        <taxon>Fungi</taxon>
        <taxon>Dikarya</taxon>
        <taxon>Ascomycota</taxon>
        <taxon>Pezizomycotina</taxon>
        <taxon>Dothideomycetes</taxon>
        <taxon>Dothideomycetes incertae sedis</taxon>
        <taxon>Microthyriales</taxon>
        <taxon>Microthyriaceae</taxon>
        <taxon>Microthyrium</taxon>
    </lineage>
</organism>
<dbReference type="SUPFAM" id="SSF103473">
    <property type="entry name" value="MFS general substrate transporter"/>
    <property type="match status" value="1"/>
</dbReference>
<dbReference type="Proteomes" id="UP000799302">
    <property type="component" value="Unassembled WGS sequence"/>
</dbReference>
<evidence type="ECO:0000256" key="7">
    <source>
        <dbReference type="RuleBase" id="RU363079"/>
    </source>
</evidence>
<dbReference type="InterPro" id="IPR004240">
    <property type="entry name" value="EMP70"/>
</dbReference>
<comment type="similarity">
    <text evidence="2 7">Belongs to the nonaspanin (TM9SF) (TC 9.A.2) family.</text>
</comment>
<gene>
    <name evidence="8" type="ORF">BT63DRAFT_446299</name>
</gene>
<name>A0A6A6UFS1_9PEZI</name>
<keyword evidence="4 7" id="KW-0732">Signal</keyword>
<feature type="transmembrane region" description="Helical" evidence="7">
    <location>
        <begin position="512"/>
        <end position="536"/>
    </location>
</feature>
<feature type="transmembrane region" description="Helical" evidence="7">
    <location>
        <begin position="582"/>
        <end position="601"/>
    </location>
</feature>
<evidence type="ECO:0000256" key="2">
    <source>
        <dbReference type="ARBA" id="ARBA00005227"/>
    </source>
</evidence>
<evidence type="ECO:0000313" key="9">
    <source>
        <dbReference type="Proteomes" id="UP000799302"/>
    </source>
</evidence>
<evidence type="ECO:0000256" key="6">
    <source>
        <dbReference type="ARBA" id="ARBA00023136"/>
    </source>
</evidence>
<evidence type="ECO:0000256" key="4">
    <source>
        <dbReference type="ARBA" id="ARBA00022729"/>
    </source>
</evidence>
<evidence type="ECO:0000256" key="1">
    <source>
        <dbReference type="ARBA" id="ARBA00004141"/>
    </source>
</evidence>
<dbReference type="GO" id="GO:0005768">
    <property type="term" value="C:endosome"/>
    <property type="evidence" value="ECO:0007669"/>
    <property type="project" value="TreeGrafter"/>
</dbReference>
<keyword evidence="3 7" id="KW-0812">Transmembrane</keyword>
<keyword evidence="6 7" id="KW-0472">Membrane</keyword>
<feature type="transmembrane region" description="Helical" evidence="7">
    <location>
        <begin position="542"/>
        <end position="570"/>
    </location>
</feature>
<feature type="signal peptide" evidence="7">
    <location>
        <begin position="1"/>
        <end position="25"/>
    </location>
</feature>
<feature type="transmembrane region" description="Helical" evidence="7">
    <location>
        <begin position="391"/>
        <end position="411"/>
    </location>
</feature>
<protein>
    <recommendedName>
        <fullName evidence="7">Transmembrane 9 superfamily member</fullName>
    </recommendedName>
</protein>
<dbReference type="OrthoDB" id="1666796at2759"/>
<feature type="chain" id="PRO_5025714160" description="Transmembrane 9 superfamily member" evidence="7">
    <location>
        <begin position="26"/>
        <end position="652"/>
    </location>
</feature>
<dbReference type="PANTHER" id="PTHR10766">
    <property type="entry name" value="TRANSMEMBRANE 9 SUPERFAMILY PROTEIN"/>
    <property type="match status" value="1"/>
</dbReference>
<dbReference type="Pfam" id="PF02990">
    <property type="entry name" value="EMP70"/>
    <property type="match status" value="1"/>
</dbReference>
<dbReference type="InterPro" id="IPR036259">
    <property type="entry name" value="MFS_trans_sf"/>
</dbReference>
<feature type="transmembrane region" description="Helical" evidence="7">
    <location>
        <begin position="423"/>
        <end position="447"/>
    </location>
</feature>
<accession>A0A6A6UFS1</accession>
<evidence type="ECO:0000313" key="8">
    <source>
        <dbReference type="EMBL" id="KAF2671125.1"/>
    </source>
</evidence>
<dbReference type="PANTHER" id="PTHR10766:SF111">
    <property type="entry name" value="TRANSMEMBRANE 9 SUPERFAMILY MEMBER 2"/>
    <property type="match status" value="1"/>
</dbReference>
<dbReference type="GO" id="GO:0000329">
    <property type="term" value="C:fungal-type vacuole membrane"/>
    <property type="evidence" value="ECO:0007669"/>
    <property type="project" value="TreeGrafter"/>
</dbReference>